<organism evidence="2 3">
    <name type="scientific">Durusdinium trenchii</name>
    <dbReference type="NCBI Taxonomy" id="1381693"/>
    <lineage>
        <taxon>Eukaryota</taxon>
        <taxon>Sar</taxon>
        <taxon>Alveolata</taxon>
        <taxon>Dinophyceae</taxon>
        <taxon>Suessiales</taxon>
        <taxon>Symbiodiniaceae</taxon>
        <taxon>Durusdinium</taxon>
    </lineage>
</organism>
<gene>
    <name evidence="2" type="ORF">CCMP2556_LOCUS14763</name>
</gene>
<feature type="signal peptide" evidence="1">
    <location>
        <begin position="1"/>
        <end position="17"/>
    </location>
</feature>
<proteinExistence type="predicted"/>
<accession>A0ABP0K6W6</accession>
<keyword evidence="3" id="KW-1185">Reference proteome</keyword>
<evidence type="ECO:0000256" key="1">
    <source>
        <dbReference type="SAM" id="SignalP"/>
    </source>
</evidence>
<reference evidence="2 3" key="1">
    <citation type="submission" date="2024-02" db="EMBL/GenBank/DDBJ databases">
        <authorList>
            <person name="Chen Y."/>
            <person name="Shah S."/>
            <person name="Dougan E. K."/>
            <person name="Thang M."/>
            <person name="Chan C."/>
        </authorList>
    </citation>
    <scope>NUCLEOTIDE SEQUENCE [LARGE SCALE GENOMIC DNA]</scope>
</reference>
<dbReference type="Proteomes" id="UP001642484">
    <property type="component" value="Unassembled WGS sequence"/>
</dbReference>
<feature type="non-terminal residue" evidence="2">
    <location>
        <position position="1"/>
    </location>
</feature>
<evidence type="ECO:0000313" key="3">
    <source>
        <dbReference type="Proteomes" id="UP001642484"/>
    </source>
</evidence>
<dbReference type="EMBL" id="CAXAMN010007662">
    <property type="protein sequence ID" value="CAK9022281.1"/>
    <property type="molecule type" value="Genomic_DNA"/>
</dbReference>
<evidence type="ECO:0000313" key="2">
    <source>
        <dbReference type="EMBL" id="CAK9022281.1"/>
    </source>
</evidence>
<keyword evidence="1" id="KW-0732">Signal</keyword>
<feature type="chain" id="PRO_5046413022" evidence="1">
    <location>
        <begin position="18"/>
        <end position="211"/>
    </location>
</feature>
<sequence>TTVVVFFLGMLRQSAWACTVLIQLWRSQLVAGQGFIPAIPRLVPQRAGVINDSPTAGPWVIYELRLFFSAECDPTTQITPFFTDVYDTGTHRETQLYTNGQYVFDGAEYTNWTADCRVQLGGCPARTVSVGVDISYMDAFEEAFARKDSSWNVTGPLFDAITVKCFRIWQSAEPAHKCNDIGIVRGYVDGNDWFYDVVQVFHAVSGGGWAR</sequence>
<comment type="caution">
    <text evidence="2">The sequence shown here is derived from an EMBL/GenBank/DDBJ whole genome shotgun (WGS) entry which is preliminary data.</text>
</comment>
<name>A0ABP0K6W6_9DINO</name>
<feature type="non-terminal residue" evidence="2">
    <location>
        <position position="211"/>
    </location>
</feature>
<protein>
    <submittedName>
        <fullName evidence="2">Uncharacterized protein</fullName>
    </submittedName>
</protein>